<keyword evidence="12" id="KW-0464">Manganese</keyword>
<protein>
    <recommendedName>
        <fullName evidence="15">D-alanine--D-alanine ligase</fullName>
        <ecNumber evidence="15">6.3.2.4</ecNumber>
    </recommendedName>
    <alternativeName>
        <fullName evidence="15">D-Ala-D-Ala ligase</fullName>
    </alternativeName>
    <alternativeName>
        <fullName evidence="15">D-alanylalanine synthetase</fullName>
    </alternativeName>
</protein>
<dbReference type="SUPFAM" id="SSF52440">
    <property type="entry name" value="PreATP-grasp domain"/>
    <property type="match status" value="1"/>
</dbReference>
<name>A0ABZ0USQ3_9RICK</name>
<dbReference type="InterPro" id="IPR016185">
    <property type="entry name" value="PreATP-grasp_dom_sf"/>
</dbReference>
<evidence type="ECO:0000256" key="6">
    <source>
        <dbReference type="ARBA" id="ARBA00022723"/>
    </source>
</evidence>
<dbReference type="HAMAP" id="MF_00047">
    <property type="entry name" value="Dala_Dala_lig"/>
    <property type="match status" value="1"/>
</dbReference>
<dbReference type="Pfam" id="PF07478">
    <property type="entry name" value="Dala_Dala_lig_C"/>
    <property type="match status" value="1"/>
</dbReference>
<evidence type="ECO:0000256" key="14">
    <source>
        <dbReference type="ARBA" id="ARBA00047614"/>
    </source>
</evidence>
<comment type="subcellular location">
    <subcellularLocation>
        <location evidence="15">Cytoplasm</location>
    </subcellularLocation>
</comment>
<dbReference type="Pfam" id="PF01820">
    <property type="entry name" value="Dala_Dala_lig_N"/>
    <property type="match status" value="1"/>
</dbReference>
<dbReference type="PANTHER" id="PTHR23132">
    <property type="entry name" value="D-ALANINE--D-ALANINE LIGASE"/>
    <property type="match status" value="1"/>
</dbReference>
<evidence type="ECO:0000256" key="1">
    <source>
        <dbReference type="ARBA" id="ARBA00001936"/>
    </source>
</evidence>
<comment type="function">
    <text evidence="3 15">Cell wall formation.</text>
</comment>
<dbReference type="InterPro" id="IPR011127">
    <property type="entry name" value="Dala_Dala_lig_N"/>
</dbReference>
<evidence type="ECO:0000256" key="8">
    <source>
        <dbReference type="ARBA" id="ARBA00022840"/>
    </source>
</evidence>
<dbReference type="NCBIfam" id="NF002528">
    <property type="entry name" value="PRK01966.1-4"/>
    <property type="match status" value="1"/>
</dbReference>
<reference evidence="18 19" key="1">
    <citation type="submission" date="2022-11" db="EMBL/GenBank/DDBJ databases">
        <title>Host association and intracellularity evolved multiple times independently in the Rickettsiales.</title>
        <authorList>
            <person name="Castelli M."/>
            <person name="Nardi T."/>
            <person name="Gammuto L."/>
            <person name="Bellinzona G."/>
            <person name="Sabaneyeva E."/>
            <person name="Potekhin A."/>
            <person name="Serra V."/>
            <person name="Petroni G."/>
            <person name="Sassera D."/>
        </authorList>
    </citation>
    <scope>NUCLEOTIDE SEQUENCE [LARGE SCALE GENOMIC DNA]</scope>
    <source>
        <strain evidence="18 19">NDG2</strain>
    </source>
</reference>
<evidence type="ECO:0000256" key="2">
    <source>
        <dbReference type="ARBA" id="ARBA00001946"/>
    </source>
</evidence>
<gene>
    <name evidence="15" type="primary">ddl</name>
    <name evidence="18" type="ORF">Bandiella_01229</name>
</gene>
<accession>A0ABZ0USQ3</accession>
<feature type="domain" description="ATP-grasp" evidence="17">
    <location>
        <begin position="140"/>
        <end position="352"/>
    </location>
</feature>
<comment type="similarity">
    <text evidence="4 15">Belongs to the D-alanine--D-alanine ligase family.</text>
</comment>
<dbReference type="EMBL" id="CP110820">
    <property type="protein sequence ID" value="WPX97085.1"/>
    <property type="molecule type" value="Genomic_DNA"/>
</dbReference>
<organism evidence="18 19">
    <name type="scientific">Candidatus Bandiella euplotis</name>
    <dbReference type="NCBI Taxonomy" id="1664265"/>
    <lineage>
        <taxon>Bacteria</taxon>
        <taxon>Pseudomonadati</taxon>
        <taxon>Pseudomonadota</taxon>
        <taxon>Alphaproteobacteria</taxon>
        <taxon>Rickettsiales</taxon>
        <taxon>Candidatus Midichloriaceae</taxon>
        <taxon>Candidatus Bandiella</taxon>
    </lineage>
</organism>
<comment type="cofactor">
    <cofactor evidence="2">
        <name>Mg(2+)</name>
        <dbReference type="ChEBI" id="CHEBI:18420"/>
    </cofactor>
</comment>
<evidence type="ECO:0000256" key="16">
    <source>
        <dbReference type="PROSITE-ProRule" id="PRU00409"/>
    </source>
</evidence>
<keyword evidence="11 15" id="KW-0573">Peptidoglycan synthesis</keyword>
<keyword evidence="8 16" id="KW-0067">ATP-binding</keyword>
<proteinExistence type="inferred from homology"/>
<evidence type="ECO:0000313" key="19">
    <source>
        <dbReference type="Proteomes" id="UP001327219"/>
    </source>
</evidence>
<dbReference type="PANTHER" id="PTHR23132:SF25">
    <property type="entry name" value="D-ALANINE--D-ALANINE LIGASE A"/>
    <property type="match status" value="1"/>
</dbReference>
<keyword evidence="5 15" id="KW-0436">Ligase</keyword>
<evidence type="ECO:0000256" key="5">
    <source>
        <dbReference type="ARBA" id="ARBA00022598"/>
    </source>
</evidence>
<dbReference type="Gene3D" id="3.30.470.20">
    <property type="entry name" value="ATP-grasp fold, B domain"/>
    <property type="match status" value="1"/>
</dbReference>
<comment type="cofactor">
    <cofactor evidence="1">
        <name>Mn(2+)</name>
        <dbReference type="ChEBI" id="CHEBI:29035"/>
    </cofactor>
</comment>
<dbReference type="GO" id="GO:0016874">
    <property type="term" value="F:ligase activity"/>
    <property type="evidence" value="ECO:0007669"/>
    <property type="project" value="UniProtKB-KW"/>
</dbReference>
<keyword evidence="19" id="KW-1185">Reference proteome</keyword>
<dbReference type="RefSeq" id="WP_323732719.1">
    <property type="nucleotide sequence ID" value="NZ_CP110820.1"/>
</dbReference>
<evidence type="ECO:0000256" key="13">
    <source>
        <dbReference type="ARBA" id="ARBA00023316"/>
    </source>
</evidence>
<dbReference type="EC" id="6.3.2.4" evidence="15"/>
<keyword evidence="15" id="KW-0963">Cytoplasm</keyword>
<dbReference type="InterPro" id="IPR005905">
    <property type="entry name" value="D_ala_D_ala"/>
</dbReference>
<dbReference type="PROSITE" id="PS50975">
    <property type="entry name" value="ATP_GRASP"/>
    <property type="match status" value="1"/>
</dbReference>
<evidence type="ECO:0000256" key="3">
    <source>
        <dbReference type="ARBA" id="ARBA00003921"/>
    </source>
</evidence>
<keyword evidence="7 16" id="KW-0547">Nucleotide-binding</keyword>
<evidence type="ECO:0000256" key="12">
    <source>
        <dbReference type="ARBA" id="ARBA00023211"/>
    </source>
</evidence>
<dbReference type="Proteomes" id="UP001327219">
    <property type="component" value="Chromosome"/>
</dbReference>
<dbReference type="PIRSF" id="PIRSF039102">
    <property type="entry name" value="Ddl/VanB"/>
    <property type="match status" value="1"/>
</dbReference>
<dbReference type="InterPro" id="IPR013815">
    <property type="entry name" value="ATP_grasp_subdomain_1"/>
</dbReference>
<dbReference type="InterPro" id="IPR011095">
    <property type="entry name" value="Dala_Dala_lig_C"/>
</dbReference>
<dbReference type="Gene3D" id="3.30.1490.20">
    <property type="entry name" value="ATP-grasp fold, A domain"/>
    <property type="match status" value="1"/>
</dbReference>
<dbReference type="Gene3D" id="3.40.50.20">
    <property type="match status" value="1"/>
</dbReference>
<evidence type="ECO:0000313" key="18">
    <source>
        <dbReference type="EMBL" id="WPX97085.1"/>
    </source>
</evidence>
<comment type="catalytic activity">
    <reaction evidence="14 15">
        <text>2 D-alanine + ATP = D-alanyl-D-alanine + ADP + phosphate + H(+)</text>
        <dbReference type="Rhea" id="RHEA:11224"/>
        <dbReference type="ChEBI" id="CHEBI:15378"/>
        <dbReference type="ChEBI" id="CHEBI:30616"/>
        <dbReference type="ChEBI" id="CHEBI:43474"/>
        <dbReference type="ChEBI" id="CHEBI:57416"/>
        <dbReference type="ChEBI" id="CHEBI:57822"/>
        <dbReference type="ChEBI" id="CHEBI:456216"/>
        <dbReference type="EC" id="6.3.2.4"/>
    </reaction>
</comment>
<keyword evidence="6" id="KW-0479">Metal-binding</keyword>
<keyword evidence="9" id="KW-0460">Magnesium</keyword>
<evidence type="ECO:0000259" key="17">
    <source>
        <dbReference type="PROSITE" id="PS50975"/>
    </source>
</evidence>
<evidence type="ECO:0000256" key="4">
    <source>
        <dbReference type="ARBA" id="ARBA00010871"/>
    </source>
</evidence>
<dbReference type="NCBIfam" id="TIGR01205">
    <property type="entry name" value="D_ala_D_alaTIGR"/>
    <property type="match status" value="1"/>
</dbReference>
<comment type="pathway">
    <text evidence="15">Cell wall biogenesis; peptidoglycan biosynthesis.</text>
</comment>
<dbReference type="InterPro" id="IPR011761">
    <property type="entry name" value="ATP-grasp"/>
</dbReference>
<evidence type="ECO:0000256" key="11">
    <source>
        <dbReference type="ARBA" id="ARBA00022984"/>
    </source>
</evidence>
<keyword evidence="13 15" id="KW-0961">Cell wall biogenesis/degradation</keyword>
<dbReference type="SUPFAM" id="SSF56059">
    <property type="entry name" value="Glutathione synthetase ATP-binding domain-like"/>
    <property type="match status" value="1"/>
</dbReference>
<dbReference type="InterPro" id="IPR000291">
    <property type="entry name" value="D-Ala_lig_Van_CS"/>
</dbReference>
<sequence length="379" mass="42367">MERIQVGVLFGGKSAEHEVSIVSASSIIKNLNSQKYDITPIYIDVHGKWHYLELIAVQDLSNVVREVRMIKGRILENKCDIAISSNIGNPDKRLDVIFPIIHGTLGEDGAVQGVFELLNIPYVGSNVLSSAITMDKEITKKLLQQHGISMTPFISIKEHEYTPSNQDEIIKRIFSGVSFPMFVKPANCGSSIGINKVKNEAELKGAISDAFKYDQKILVEQGVAAREIEVSVLENIEDYSTPIVSHPAELIPNDEFYSYKAKYIMENGARFEIPANLPASTADLIRKTAGEVFKILECNCLARVDFFLEQGTDRVFFNEINTLPGFTEISLYPKLLGHYGIGYSKLLDMLIDLAQNKHKTRQNKITNSVEILSTIQQLK</sequence>
<evidence type="ECO:0000256" key="15">
    <source>
        <dbReference type="HAMAP-Rule" id="MF_00047"/>
    </source>
</evidence>
<dbReference type="PROSITE" id="PS00843">
    <property type="entry name" value="DALA_DALA_LIGASE_1"/>
    <property type="match status" value="1"/>
</dbReference>
<keyword evidence="10 15" id="KW-0133">Cell shape</keyword>
<evidence type="ECO:0000256" key="10">
    <source>
        <dbReference type="ARBA" id="ARBA00022960"/>
    </source>
</evidence>
<evidence type="ECO:0000256" key="7">
    <source>
        <dbReference type="ARBA" id="ARBA00022741"/>
    </source>
</evidence>
<evidence type="ECO:0000256" key="9">
    <source>
        <dbReference type="ARBA" id="ARBA00022842"/>
    </source>
</evidence>